<keyword evidence="7" id="KW-0211">Defensin</keyword>
<dbReference type="GO" id="GO:0042742">
    <property type="term" value="P:defense response to bacterium"/>
    <property type="evidence" value="ECO:0007669"/>
    <property type="project" value="UniProtKB-KW"/>
</dbReference>
<dbReference type="InterPro" id="IPR001855">
    <property type="entry name" value="Defensin_beta-like"/>
</dbReference>
<dbReference type="GO" id="GO:0060326">
    <property type="term" value="P:cell chemotaxis"/>
    <property type="evidence" value="ECO:0007669"/>
    <property type="project" value="TreeGrafter"/>
</dbReference>
<feature type="domain" description="Beta-defensin-like" evidence="11">
    <location>
        <begin position="29"/>
        <end position="61"/>
    </location>
</feature>
<feature type="chain" id="PRO_5018252908" evidence="10">
    <location>
        <begin position="21"/>
        <end position="62"/>
    </location>
</feature>
<sequence length="62" mass="6817">MRIVYLLFPFILLLVQGAAGSSQALGKRKDCLRRNGFCAFLKCPSLSLVTGKCSTFQLCCKT</sequence>
<evidence type="ECO:0000256" key="10">
    <source>
        <dbReference type="SAM" id="SignalP"/>
    </source>
</evidence>
<evidence type="ECO:0000256" key="4">
    <source>
        <dbReference type="ARBA" id="ARBA00022525"/>
    </source>
</evidence>
<reference evidence="12" key="1">
    <citation type="journal article" date="2015" name="Sci. Bull.">
        <title>Genomic structure and evolution of beta-defensin genes in the golden pheasant and hwamei.</title>
        <authorList>
            <person name="Chen H."/>
            <person name="Ma M.-Y."/>
            <person name="Sun L."/>
            <person name="Fang S.-G."/>
            <person name="Wan Q.-H."/>
        </authorList>
    </citation>
    <scope>NUCLEOTIDE SEQUENCE</scope>
</reference>
<dbReference type="GO" id="GO:0005615">
    <property type="term" value="C:extracellular space"/>
    <property type="evidence" value="ECO:0007669"/>
    <property type="project" value="TreeGrafter"/>
</dbReference>
<evidence type="ECO:0000256" key="9">
    <source>
        <dbReference type="ARBA" id="ARBA00023157"/>
    </source>
</evidence>
<evidence type="ECO:0000256" key="6">
    <source>
        <dbReference type="ARBA" id="ARBA00022729"/>
    </source>
</evidence>
<evidence type="ECO:0000259" key="11">
    <source>
        <dbReference type="Pfam" id="PF00711"/>
    </source>
</evidence>
<organism evidence="12">
    <name type="scientific">Chrysolophus pictus</name>
    <name type="common">Golden pheasant</name>
    <name type="synonym">Phasianus pictus</name>
    <dbReference type="NCBI Taxonomy" id="9089"/>
    <lineage>
        <taxon>Eukaryota</taxon>
        <taxon>Metazoa</taxon>
        <taxon>Chordata</taxon>
        <taxon>Craniata</taxon>
        <taxon>Vertebrata</taxon>
        <taxon>Euteleostomi</taxon>
        <taxon>Archelosauria</taxon>
        <taxon>Archosauria</taxon>
        <taxon>Dinosauria</taxon>
        <taxon>Saurischia</taxon>
        <taxon>Theropoda</taxon>
        <taxon>Coelurosauria</taxon>
        <taxon>Aves</taxon>
        <taxon>Neognathae</taxon>
        <taxon>Galloanserae</taxon>
        <taxon>Galliformes</taxon>
        <taxon>Phasianidae</taxon>
        <taxon>Phasianinae</taxon>
        <taxon>Chrysolophus</taxon>
    </lineage>
</organism>
<keyword evidence="4" id="KW-0964">Secreted</keyword>
<dbReference type="PANTHER" id="PTHR20515:SF20">
    <property type="entry name" value="GALLINACIN-1-RELATED"/>
    <property type="match status" value="1"/>
</dbReference>
<dbReference type="Pfam" id="PF00711">
    <property type="entry name" value="Defensin_beta"/>
    <property type="match status" value="1"/>
</dbReference>
<evidence type="ECO:0000256" key="2">
    <source>
        <dbReference type="ARBA" id="ARBA00004613"/>
    </source>
</evidence>
<evidence type="ECO:0000256" key="7">
    <source>
        <dbReference type="ARBA" id="ARBA00022940"/>
    </source>
</evidence>
<feature type="signal peptide" evidence="10">
    <location>
        <begin position="1"/>
        <end position="20"/>
    </location>
</feature>
<keyword evidence="5" id="KW-0929">Antimicrobial</keyword>
<dbReference type="EMBL" id="KJ777684">
    <property type="protein sequence ID" value="AJW76450.1"/>
    <property type="molecule type" value="Genomic_DNA"/>
</dbReference>
<dbReference type="GO" id="GO:0042056">
    <property type="term" value="F:chemoattractant activity"/>
    <property type="evidence" value="ECO:0007669"/>
    <property type="project" value="TreeGrafter"/>
</dbReference>
<evidence type="ECO:0000256" key="3">
    <source>
        <dbReference type="ARBA" id="ARBA00007371"/>
    </source>
</evidence>
<evidence type="ECO:0000313" key="12">
    <source>
        <dbReference type="EMBL" id="AJW76450.1"/>
    </source>
</evidence>
<evidence type="ECO:0000256" key="8">
    <source>
        <dbReference type="ARBA" id="ARBA00023022"/>
    </source>
</evidence>
<evidence type="ECO:0000256" key="1">
    <source>
        <dbReference type="ARBA" id="ARBA00004463"/>
    </source>
</evidence>
<comment type="subcellular location">
    <subcellularLocation>
        <location evidence="1">Cytoplasmic granule</location>
    </subcellularLocation>
    <subcellularLocation>
        <location evidence="2">Secreted</location>
    </subcellularLocation>
</comment>
<proteinExistence type="inferred from homology"/>
<dbReference type="GO" id="GO:0031731">
    <property type="term" value="F:CCR6 chemokine receptor binding"/>
    <property type="evidence" value="ECO:0007669"/>
    <property type="project" value="TreeGrafter"/>
</dbReference>
<dbReference type="PANTHER" id="PTHR20515">
    <property type="entry name" value="BETA-DEFENSIN"/>
    <property type="match status" value="1"/>
</dbReference>
<evidence type="ECO:0000256" key="5">
    <source>
        <dbReference type="ARBA" id="ARBA00022529"/>
    </source>
</evidence>
<name>A0A3G1B4T8_CHRPC</name>
<dbReference type="SUPFAM" id="SSF57392">
    <property type="entry name" value="Defensin-like"/>
    <property type="match status" value="1"/>
</dbReference>
<accession>A0A3G1B4T8</accession>
<protein>
    <submittedName>
        <fullName evidence="12">Beta-defensin 1</fullName>
    </submittedName>
</protein>
<keyword evidence="8" id="KW-0044">Antibiotic</keyword>
<keyword evidence="6 10" id="KW-0732">Signal</keyword>
<dbReference type="AlphaFoldDB" id="A0A3G1B4T8"/>
<comment type="similarity">
    <text evidence="3">Belongs to the beta-defensin family.</text>
</comment>
<keyword evidence="9" id="KW-1015">Disulfide bond</keyword>